<name>X1TGJ3_9ZZZZ</name>
<sequence length="197" mass="21723">MAVDDIIGIRIVGRYQQQNIVSVMHYKIMEQVSDEHNILETFADMWETEHKAGWLGLHVDTYSLIGLRAFSLTGDNKRPGIVHIDDAGTVALDESPSPLCRVITLYTDSDNYRRRGRIQLSGATVSDFNQLDGAVNTTLQGNLTTFGSALIQDLDEGGDVFKPGLAPTDVLPFEAFTSALGRATPSLIRSRRIRGML</sequence>
<feature type="non-terminal residue" evidence="1">
    <location>
        <position position="197"/>
    </location>
</feature>
<reference evidence="1" key="1">
    <citation type="journal article" date="2014" name="Front. Microbiol.">
        <title>High frequency of phylogenetically diverse reductive dehalogenase-homologous genes in deep subseafloor sedimentary metagenomes.</title>
        <authorList>
            <person name="Kawai M."/>
            <person name="Futagami T."/>
            <person name="Toyoda A."/>
            <person name="Takaki Y."/>
            <person name="Nishi S."/>
            <person name="Hori S."/>
            <person name="Arai W."/>
            <person name="Tsubouchi T."/>
            <person name="Morono Y."/>
            <person name="Uchiyama I."/>
            <person name="Ito T."/>
            <person name="Fujiyama A."/>
            <person name="Inagaki F."/>
            <person name="Takami H."/>
        </authorList>
    </citation>
    <scope>NUCLEOTIDE SEQUENCE</scope>
    <source>
        <strain evidence="1">Expedition CK06-06</strain>
    </source>
</reference>
<comment type="caution">
    <text evidence="1">The sequence shown here is derived from an EMBL/GenBank/DDBJ whole genome shotgun (WGS) entry which is preliminary data.</text>
</comment>
<accession>X1TGJ3</accession>
<dbReference type="EMBL" id="BARW01006669">
    <property type="protein sequence ID" value="GAI79149.1"/>
    <property type="molecule type" value="Genomic_DNA"/>
</dbReference>
<gene>
    <name evidence="1" type="ORF">S12H4_14010</name>
</gene>
<protein>
    <submittedName>
        <fullName evidence="1">Uncharacterized protein</fullName>
    </submittedName>
</protein>
<organism evidence="1">
    <name type="scientific">marine sediment metagenome</name>
    <dbReference type="NCBI Taxonomy" id="412755"/>
    <lineage>
        <taxon>unclassified sequences</taxon>
        <taxon>metagenomes</taxon>
        <taxon>ecological metagenomes</taxon>
    </lineage>
</organism>
<evidence type="ECO:0000313" key="1">
    <source>
        <dbReference type="EMBL" id="GAI79149.1"/>
    </source>
</evidence>
<dbReference type="AlphaFoldDB" id="X1TGJ3"/>
<proteinExistence type="predicted"/>